<keyword evidence="1" id="KW-1133">Transmembrane helix</keyword>
<feature type="transmembrane region" description="Helical" evidence="1">
    <location>
        <begin position="161"/>
        <end position="183"/>
    </location>
</feature>
<dbReference type="SUPFAM" id="SSF48317">
    <property type="entry name" value="Acid phosphatase/Vanadium-dependent haloperoxidase"/>
    <property type="match status" value="1"/>
</dbReference>
<reference evidence="4" key="1">
    <citation type="journal article" date="2019" name="Int. J. Syst. Evol. Microbiol.">
        <title>The Global Catalogue of Microorganisms (GCM) 10K type strain sequencing project: providing services to taxonomists for standard genome sequencing and annotation.</title>
        <authorList>
            <consortium name="The Broad Institute Genomics Platform"/>
            <consortium name="The Broad Institute Genome Sequencing Center for Infectious Disease"/>
            <person name="Wu L."/>
            <person name="Ma J."/>
        </authorList>
    </citation>
    <scope>NUCLEOTIDE SEQUENCE [LARGE SCALE GENOMIC DNA]</scope>
    <source>
        <strain evidence="4">XZYJ18</strain>
    </source>
</reference>
<dbReference type="RefSeq" id="WP_378024071.1">
    <property type="nucleotide sequence ID" value="NZ_JBHSKG010000019.1"/>
</dbReference>
<feature type="transmembrane region" description="Helical" evidence="1">
    <location>
        <begin position="127"/>
        <end position="149"/>
    </location>
</feature>
<organism evidence="3 4">
    <name type="scientific">Actinomycetospora rhizophila</name>
    <dbReference type="NCBI Taxonomy" id="1416876"/>
    <lineage>
        <taxon>Bacteria</taxon>
        <taxon>Bacillati</taxon>
        <taxon>Actinomycetota</taxon>
        <taxon>Actinomycetes</taxon>
        <taxon>Pseudonocardiales</taxon>
        <taxon>Pseudonocardiaceae</taxon>
        <taxon>Actinomycetospora</taxon>
    </lineage>
</organism>
<evidence type="ECO:0000313" key="3">
    <source>
        <dbReference type="EMBL" id="MFC5141935.1"/>
    </source>
</evidence>
<proteinExistence type="predicted"/>
<protein>
    <submittedName>
        <fullName evidence="3">Phosphatase PAP2 family protein</fullName>
    </submittedName>
</protein>
<name>A0ABV9ZN42_9PSEU</name>
<keyword evidence="4" id="KW-1185">Reference proteome</keyword>
<evidence type="ECO:0000313" key="4">
    <source>
        <dbReference type="Proteomes" id="UP001596175"/>
    </source>
</evidence>
<accession>A0ABV9ZN42</accession>
<dbReference type="Proteomes" id="UP001596175">
    <property type="component" value="Unassembled WGS sequence"/>
</dbReference>
<keyword evidence="1" id="KW-0812">Transmembrane</keyword>
<feature type="transmembrane region" description="Helical" evidence="1">
    <location>
        <begin position="96"/>
        <end position="115"/>
    </location>
</feature>
<gene>
    <name evidence="3" type="ORF">ACFPK1_27125</name>
</gene>
<feature type="transmembrane region" description="Helical" evidence="1">
    <location>
        <begin position="189"/>
        <end position="211"/>
    </location>
</feature>
<keyword evidence="1" id="KW-0472">Membrane</keyword>
<dbReference type="InterPro" id="IPR000326">
    <property type="entry name" value="PAP2/HPO"/>
</dbReference>
<dbReference type="EMBL" id="JBHSKG010000019">
    <property type="protein sequence ID" value="MFC5141935.1"/>
    <property type="molecule type" value="Genomic_DNA"/>
</dbReference>
<dbReference type="Pfam" id="PF01569">
    <property type="entry name" value="PAP2"/>
    <property type="match status" value="1"/>
</dbReference>
<feature type="domain" description="Phosphatidic acid phosphatase type 2/haloperoxidase" evidence="2">
    <location>
        <begin position="126"/>
        <end position="206"/>
    </location>
</feature>
<feature type="transmembrane region" description="Helical" evidence="1">
    <location>
        <begin position="68"/>
        <end position="89"/>
    </location>
</feature>
<evidence type="ECO:0000259" key="2">
    <source>
        <dbReference type="Pfam" id="PF01569"/>
    </source>
</evidence>
<comment type="caution">
    <text evidence="3">The sequence shown here is derived from an EMBL/GenBank/DDBJ whole genome shotgun (WGS) entry which is preliminary data.</text>
</comment>
<evidence type="ECO:0000256" key="1">
    <source>
        <dbReference type="SAM" id="Phobius"/>
    </source>
</evidence>
<dbReference type="Gene3D" id="1.20.144.10">
    <property type="entry name" value="Phosphatidic acid phosphatase type 2/haloperoxidase"/>
    <property type="match status" value="1"/>
</dbReference>
<feature type="transmembrane region" description="Helical" evidence="1">
    <location>
        <begin position="20"/>
        <end position="39"/>
    </location>
</feature>
<dbReference type="InterPro" id="IPR036938">
    <property type="entry name" value="PAP2/HPO_sf"/>
</dbReference>
<sequence>MTGAPRTPVLVRPSWRIPALVVVAVCAATTAVLGVRYHGQDEPGRLDALVDPNIVVTSSSAEGALRPLILLGSPAVIALLVAGIAGWAATQRWWSAAALAVLGPGLAAVSTEFLLKPLVGRTLDGDLAFPSGHAVRVAAVSVVVLVLLVAGHRPRHRPARIAIGSAAVLLPACAAYALVALTWHYTTDAIGGVLVAVAVVIAIALVLDAGVGSFSARSRSFL</sequence>